<dbReference type="Proteomes" id="UP001497516">
    <property type="component" value="Chromosome 10"/>
</dbReference>
<evidence type="ECO:0000313" key="3">
    <source>
        <dbReference type="Proteomes" id="UP001497516"/>
    </source>
</evidence>
<dbReference type="EMBL" id="OZ034814">
    <property type="protein sequence ID" value="CAL1363130.1"/>
    <property type="molecule type" value="Genomic_DNA"/>
</dbReference>
<feature type="compositionally biased region" description="Low complexity" evidence="1">
    <location>
        <begin position="97"/>
        <end position="114"/>
    </location>
</feature>
<evidence type="ECO:0000313" key="2">
    <source>
        <dbReference type="EMBL" id="CAL1363130.1"/>
    </source>
</evidence>
<proteinExistence type="predicted"/>
<name>A0AAV2D128_9ROSI</name>
<evidence type="ECO:0000256" key="1">
    <source>
        <dbReference type="SAM" id="MobiDB-lite"/>
    </source>
</evidence>
<dbReference type="AlphaFoldDB" id="A0AAV2D128"/>
<feature type="region of interest" description="Disordered" evidence="1">
    <location>
        <begin position="1"/>
        <end position="52"/>
    </location>
</feature>
<reference evidence="2 3" key="1">
    <citation type="submission" date="2024-04" db="EMBL/GenBank/DDBJ databases">
        <authorList>
            <person name="Fracassetti M."/>
        </authorList>
    </citation>
    <scope>NUCLEOTIDE SEQUENCE [LARGE SCALE GENOMIC DNA]</scope>
</reference>
<gene>
    <name evidence="2" type="ORF">LTRI10_LOCUS9783</name>
</gene>
<sequence length="114" mass="12295">MDNPTSQFICPHVSNPSMPCDDKRKNRRRIGKKANGNGESGREEREIRNSQTDQKIIILAVQLGLPNPRKLTPPAGRPPPPSTFAVLSIFPTHASDTSSTLSSGLSSGGPYVSK</sequence>
<keyword evidence="3" id="KW-1185">Reference proteome</keyword>
<organism evidence="2 3">
    <name type="scientific">Linum trigynum</name>
    <dbReference type="NCBI Taxonomy" id="586398"/>
    <lineage>
        <taxon>Eukaryota</taxon>
        <taxon>Viridiplantae</taxon>
        <taxon>Streptophyta</taxon>
        <taxon>Embryophyta</taxon>
        <taxon>Tracheophyta</taxon>
        <taxon>Spermatophyta</taxon>
        <taxon>Magnoliopsida</taxon>
        <taxon>eudicotyledons</taxon>
        <taxon>Gunneridae</taxon>
        <taxon>Pentapetalae</taxon>
        <taxon>rosids</taxon>
        <taxon>fabids</taxon>
        <taxon>Malpighiales</taxon>
        <taxon>Linaceae</taxon>
        <taxon>Linum</taxon>
    </lineage>
</organism>
<accession>A0AAV2D128</accession>
<feature type="region of interest" description="Disordered" evidence="1">
    <location>
        <begin position="94"/>
        <end position="114"/>
    </location>
</feature>
<protein>
    <submittedName>
        <fullName evidence="2">Uncharacterized protein</fullName>
    </submittedName>
</protein>